<dbReference type="PRINTS" id="PR00344">
    <property type="entry name" value="BCTRLSENSOR"/>
</dbReference>
<feature type="transmembrane region" description="Helical" evidence="11">
    <location>
        <begin position="12"/>
        <end position="36"/>
    </location>
</feature>
<dbReference type="SUPFAM" id="SSF158472">
    <property type="entry name" value="HAMP domain-like"/>
    <property type="match status" value="1"/>
</dbReference>
<feature type="domain" description="HAMP" evidence="13">
    <location>
        <begin position="184"/>
        <end position="237"/>
    </location>
</feature>
<dbReference type="PANTHER" id="PTHR45436">
    <property type="entry name" value="SENSOR HISTIDINE KINASE YKOH"/>
    <property type="match status" value="1"/>
</dbReference>
<evidence type="ECO:0000256" key="7">
    <source>
        <dbReference type="ARBA" id="ARBA00022777"/>
    </source>
</evidence>
<keyword evidence="15" id="KW-1185">Reference proteome</keyword>
<evidence type="ECO:0000313" key="14">
    <source>
        <dbReference type="EMBL" id="ANP44887.1"/>
    </source>
</evidence>
<keyword evidence="10 11" id="KW-0472">Membrane</keyword>
<comment type="subcellular location">
    <subcellularLocation>
        <location evidence="2">Membrane</location>
    </subcellularLocation>
</comment>
<dbReference type="EMBL" id="CP013244">
    <property type="protein sequence ID" value="ANP44887.1"/>
    <property type="molecule type" value="Genomic_DNA"/>
</dbReference>
<evidence type="ECO:0000256" key="8">
    <source>
        <dbReference type="ARBA" id="ARBA00022989"/>
    </source>
</evidence>
<dbReference type="GO" id="GO:0005886">
    <property type="term" value="C:plasma membrane"/>
    <property type="evidence" value="ECO:0007669"/>
    <property type="project" value="TreeGrafter"/>
</dbReference>
<name>A0A1B1AEA7_9PROT</name>
<dbReference type="InterPro" id="IPR050428">
    <property type="entry name" value="TCS_sensor_his_kinase"/>
</dbReference>
<dbReference type="InParanoid" id="A0A1B1AEA7"/>
<dbReference type="Pfam" id="PF02518">
    <property type="entry name" value="HATPase_c"/>
    <property type="match status" value="1"/>
</dbReference>
<evidence type="ECO:0000256" key="9">
    <source>
        <dbReference type="ARBA" id="ARBA00023012"/>
    </source>
</evidence>
<dbReference type="OrthoDB" id="9815202at2"/>
<evidence type="ECO:0000256" key="11">
    <source>
        <dbReference type="SAM" id="Phobius"/>
    </source>
</evidence>
<dbReference type="CDD" id="cd00082">
    <property type="entry name" value="HisKA"/>
    <property type="match status" value="1"/>
</dbReference>
<keyword evidence="5" id="KW-0808">Transferase</keyword>
<accession>A0A1B1AEA7</accession>
<dbReference type="InterPro" id="IPR005467">
    <property type="entry name" value="His_kinase_dom"/>
</dbReference>
<dbReference type="InterPro" id="IPR003660">
    <property type="entry name" value="HAMP_dom"/>
</dbReference>
<evidence type="ECO:0000256" key="5">
    <source>
        <dbReference type="ARBA" id="ARBA00022679"/>
    </source>
</evidence>
<evidence type="ECO:0000313" key="15">
    <source>
        <dbReference type="Proteomes" id="UP000092498"/>
    </source>
</evidence>
<proteinExistence type="predicted"/>
<comment type="catalytic activity">
    <reaction evidence="1">
        <text>ATP + protein L-histidine = ADP + protein N-phospho-L-histidine.</text>
        <dbReference type="EC" id="2.7.13.3"/>
    </reaction>
</comment>
<dbReference type="SMART" id="SM00304">
    <property type="entry name" value="HAMP"/>
    <property type="match status" value="1"/>
</dbReference>
<organism evidence="14 15">
    <name type="scientific">Candidatus Viadribacter manganicus</name>
    <dbReference type="NCBI Taxonomy" id="1759059"/>
    <lineage>
        <taxon>Bacteria</taxon>
        <taxon>Pseudomonadati</taxon>
        <taxon>Pseudomonadota</taxon>
        <taxon>Alphaproteobacteria</taxon>
        <taxon>Hyphomonadales</taxon>
        <taxon>Hyphomonadaceae</taxon>
        <taxon>Candidatus Viadribacter</taxon>
    </lineage>
</organism>
<dbReference type="EC" id="2.7.13.3" evidence="3"/>
<gene>
    <name evidence="14" type="ORF">ATE48_02580</name>
</gene>
<evidence type="ECO:0000256" key="10">
    <source>
        <dbReference type="ARBA" id="ARBA00023136"/>
    </source>
</evidence>
<keyword evidence="6 11" id="KW-0812">Transmembrane</keyword>
<dbReference type="PROSITE" id="PS50885">
    <property type="entry name" value="HAMP"/>
    <property type="match status" value="1"/>
</dbReference>
<dbReference type="STRING" id="1759059.ATE48_02580"/>
<dbReference type="GO" id="GO:0000155">
    <property type="term" value="F:phosphorelay sensor kinase activity"/>
    <property type="evidence" value="ECO:0007669"/>
    <property type="project" value="InterPro"/>
</dbReference>
<dbReference type="Gene3D" id="3.30.565.10">
    <property type="entry name" value="Histidine kinase-like ATPase, C-terminal domain"/>
    <property type="match status" value="1"/>
</dbReference>
<dbReference type="PANTHER" id="PTHR45436:SF8">
    <property type="entry name" value="HISTIDINE KINASE"/>
    <property type="match status" value="1"/>
</dbReference>
<dbReference type="SUPFAM" id="SSF55874">
    <property type="entry name" value="ATPase domain of HSP90 chaperone/DNA topoisomerase II/histidine kinase"/>
    <property type="match status" value="1"/>
</dbReference>
<keyword evidence="8 11" id="KW-1133">Transmembrane helix</keyword>
<feature type="domain" description="Histidine kinase" evidence="12">
    <location>
        <begin position="245"/>
        <end position="464"/>
    </location>
</feature>
<dbReference type="InterPro" id="IPR003661">
    <property type="entry name" value="HisK_dim/P_dom"/>
</dbReference>
<dbReference type="SUPFAM" id="SSF47384">
    <property type="entry name" value="Homodimeric domain of signal transducing histidine kinase"/>
    <property type="match status" value="1"/>
</dbReference>
<evidence type="ECO:0000256" key="6">
    <source>
        <dbReference type="ARBA" id="ARBA00022692"/>
    </source>
</evidence>
<dbReference type="AlphaFoldDB" id="A0A1B1AEA7"/>
<feature type="transmembrane region" description="Helical" evidence="11">
    <location>
        <begin position="163"/>
        <end position="186"/>
    </location>
</feature>
<evidence type="ECO:0000256" key="3">
    <source>
        <dbReference type="ARBA" id="ARBA00012438"/>
    </source>
</evidence>
<evidence type="ECO:0000256" key="1">
    <source>
        <dbReference type="ARBA" id="ARBA00000085"/>
    </source>
</evidence>
<dbReference type="Proteomes" id="UP000092498">
    <property type="component" value="Chromosome"/>
</dbReference>
<dbReference type="Gene3D" id="1.10.287.130">
    <property type="match status" value="1"/>
</dbReference>
<dbReference type="CDD" id="cd06225">
    <property type="entry name" value="HAMP"/>
    <property type="match status" value="1"/>
</dbReference>
<keyword evidence="9" id="KW-0902">Two-component regulatory system</keyword>
<dbReference type="RefSeq" id="WP_066767516.1">
    <property type="nucleotide sequence ID" value="NZ_CP013244.1"/>
</dbReference>
<dbReference type="Pfam" id="PF00672">
    <property type="entry name" value="HAMP"/>
    <property type="match status" value="1"/>
</dbReference>
<evidence type="ECO:0000256" key="2">
    <source>
        <dbReference type="ARBA" id="ARBA00004370"/>
    </source>
</evidence>
<keyword evidence="4" id="KW-0597">Phosphoprotein</keyword>
<evidence type="ECO:0000256" key="4">
    <source>
        <dbReference type="ARBA" id="ARBA00022553"/>
    </source>
</evidence>
<reference evidence="14 15" key="1">
    <citation type="submission" date="2015-11" db="EMBL/GenBank/DDBJ databases">
        <title>Whole-Genome Sequence of Candidatus Oderbacter manganicum from the National Park Lower Oder Valley, Germany.</title>
        <authorList>
            <person name="Braun B."/>
            <person name="Liere K."/>
            <person name="Szewzyk U."/>
        </authorList>
    </citation>
    <scope>NUCLEOTIDE SEQUENCE [LARGE SCALE GENOMIC DNA]</scope>
    <source>
        <strain evidence="14 15">OTSz_A_272</strain>
    </source>
</reference>
<dbReference type="InterPro" id="IPR036890">
    <property type="entry name" value="HATPase_C_sf"/>
</dbReference>
<sequence>MRPSLSLLRTTTFRLALAQAGIVLVFVIALLGYVYFATVGQLNADSDLLADQEYAALDRAYGEGGIRRLNQEVVERAARQGPLLYVLAESNGTVITGDFQQLPSMPTAAAERVDFNFERLDEDGNAVRGRARGQVGRLLNGPILLVARDLGDSALISGRITSALWTVALFGVVLSIASGLIGSWLASRRVEALAATAAEVMSGDITSRAPVRGENDEFDTLAIAINAMLDRLQHLMQVSRTAGDAIAHDLRSPLTRFRQKLEAALENPPNVDADREALRIALEEADSVLDTFAAVLKLARVEGNVTWRFERVNATAILRELVDFYEPAAEDEQRALKGEVEDGLYIFGEPGLFTQAVSNLIENALKYTYQNGRVEVRAVRRVDGRIEIAVSDDGPGIAPEDRDRVLDRFVRLESARSTPGAGLGLSLVAAVARLHKGGLHLRDGLGGQGERKGLGAVLVLPAMANS</sequence>
<dbReference type="KEGG" id="cbot:ATE48_02580"/>
<dbReference type="PROSITE" id="PS50109">
    <property type="entry name" value="HIS_KIN"/>
    <property type="match status" value="1"/>
</dbReference>
<evidence type="ECO:0000259" key="13">
    <source>
        <dbReference type="PROSITE" id="PS50885"/>
    </source>
</evidence>
<dbReference type="InterPro" id="IPR003594">
    <property type="entry name" value="HATPase_dom"/>
</dbReference>
<evidence type="ECO:0000259" key="12">
    <source>
        <dbReference type="PROSITE" id="PS50109"/>
    </source>
</evidence>
<dbReference type="InterPro" id="IPR036097">
    <property type="entry name" value="HisK_dim/P_sf"/>
</dbReference>
<dbReference type="SMART" id="SM00387">
    <property type="entry name" value="HATPase_c"/>
    <property type="match status" value="1"/>
</dbReference>
<protein>
    <recommendedName>
        <fullName evidence="3">histidine kinase</fullName>
        <ecNumber evidence="3">2.7.13.3</ecNumber>
    </recommendedName>
</protein>
<dbReference type="Gene3D" id="6.10.340.10">
    <property type="match status" value="1"/>
</dbReference>
<dbReference type="CDD" id="cd00075">
    <property type="entry name" value="HATPase"/>
    <property type="match status" value="1"/>
</dbReference>
<keyword evidence="7" id="KW-0418">Kinase</keyword>
<dbReference type="InterPro" id="IPR004358">
    <property type="entry name" value="Sig_transdc_His_kin-like_C"/>
</dbReference>